<dbReference type="Proteomes" id="UP000198908">
    <property type="component" value="Unassembled WGS sequence"/>
</dbReference>
<evidence type="ECO:0000313" key="1">
    <source>
        <dbReference type="EMBL" id="SDD96312.1"/>
    </source>
</evidence>
<sequence length="405" mass="45778">MATAPKYLQGQDLESTVRKLIDGHEELYWAVAWGSMSPLAKHLLSNAAKVKRFAIGTHFHQTDPDLLQALRDVPGARVVPNSSAGTFHPKIYLFRTASKFSLVLGSPNFTRAGFGINHEAALYVEGDTSDALYRDILHAIESAWTESNYISEDFLRAYRLKHRATQAARADLEKDLPINMPTGDSEYRNLLDDEWSEFIERVKSDPHHDVEGRVGIMDHARVWFSQIPRFADMTEGQRKAIAGTYARNESKPAEVPDLDWAWFGSMVGAGVFKSLVKSRPEGFSAALDFIPRTGSISENDFERFKGRFLESFEDAERGGGLATASRLLALKRPDYFVCVDSANKDKLSEAIGVRKAYLTIDTYWTHVIRPLLCSPWWNAERPVDDLDGRIWDSRMAFIDAFCYER</sequence>
<evidence type="ECO:0000313" key="2">
    <source>
        <dbReference type="Proteomes" id="UP000198908"/>
    </source>
</evidence>
<protein>
    <submittedName>
        <fullName evidence="1">HKD family nuclease</fullName>
    </submittedName>
</protein>
<organism evidence="1 2">
    <name type="scientific">Paraburkholderia lycopersici</name>
    <dbReference type="NCBI Taxonomy" id="416944"/>
    <lineage>
        <taxon>Bacteria</taxon>
        <taxon>Pseudomonadati</taxon>
        <taxon>Pseudomonadota</taxon>
        <taxon>Betaproteobacteria</taxon>
        <taxon>Burkholderiales</taxon>
        <taxon>Burkholderiaceae</taxon>
        <taxon>Paraburkholderia</taxon>
    </lineage>
</organism>
<reference evidence="2" key="1">
    <citation type="submission" date="2016-09" db="EMBL/GenBank/DDBJ databases">
        <authorList>
            <person name="Varghese N."/>
            <person name="Submissions S."/>
        </authorList>
    </citation>
    <scope>NUCLEOTIDE SEQUENCE [LARGE SCALE GENOMIC DNA]</scope>
    <source>
        <strain evidence="2">TNe-862</strain>
    </source>
</reference>
<dbReference type="SUPFAM" id="SSF56024">
    <property type="entry name" value="Phospholipase D/nuclease"/>
    <property type="match status" value="1"/>
</dbReference>
<proteinExistence type="predicted"/>
<dbReference type="CDD" id="cd09117">
    <property type="entry name" value="PLDc_Bfil_DEXD_like"/>
    <property type="match status" value="1"/>
</dbReference>
<accession>A0A1G6Z1A6</accession>
<name>A0A1G6Z1A6_9BURK</name>
<dbReference type="AlphaFoldDB" id="A0A1G6Z1A6"/>
<dbReference type="RefSeq" id="WP_092003188.1">
    <property type="nucleotide sequence ID" value="NZ_FMYQ01000029.1"/>
</dbReference>
<gene>
    <name evidence="1" type="ORF">SAMN05421548_12942</name>
</gene>
<keyword evidence="2" id="KW-1185">Reference proteome</keyword>
<dbReference type="EMBL" id="FMYQ01000029">
    <property type="protein sequence ID" value="SDD96312.1"/>
    <property type="molecule type" value="Genomic_DNA"/>
</dbReference>
<dbReference type="Gene3D" id="3.30.870.10">
    <property type="entry name" value="Endonuclease Chain A"/>
    <property type="match status" value="1"/>
</dbReference>
<dbReference type="OrthoDB" id="9151424at2"/>
<dbReference type="STRING" id="416944.SAMN05421548_12942"/>